<evidence type="ECO:0000313" key="6">
    <source>
        <dbReference type="Proteomes" id="UP001230220"/>
    </source>
</evidence>
<keyword evidence="6" id="KW-1185">Reference proteome</keyword>
<dbReference type="PROSITE" id="PS50995">
    <property type="entry name" value="HTH_MARR_2"/>
    <property type="match status" value="1"/>
</dbReference>
<dbReference type="SMART" id="SM00347">
    <property type="entry name" value="HTH_MARR"/>
    <property type="match status" value="1"/>
</dbReference>
<protein>
    <submittedName>
        <fullName evidence="5">DNA-binding MarR family transcriptional regulator</fullName>
    </submittedName>
</protein>
<dbReference type="Pfam" id="PF01047">
    <property type="entry name" value="MarR"/>
    <property type="match status" value="1"/>
</dbReference>
<reference evidence="5 6" key="1">
    <citation type="submission" date="2023-07" db="EMBL/GenBank/DDBJ databases">
        <title>Genomic Encyclopedia of Type Strains, Phase IV (KMG-IV): sequencing the most valuable type-strain genomes for metagenomic binning, comparative biology and taxonomic classification.</title>
        <authorList>
            <person name="Goeker M."/>
        </authorList>
    </citation>
    <scope>NUCLEOTIDE SEQUENCE [LARGE SCALE GENOMIC DNA]</scope>
    <source>
        <strain evidence="5 6">DSM 16784</strain>
    </source>
</reference>
<dbReference type="GO" id="GO:0003677">
    <property type="term" value="F:DNA binding"/>
    <property type="evidence" value="ECO:0007669"/>
    <property type="project" value="UniProtKB-KW"/>
</dbReference>
<comment type="caution">
    <text evidence="5">The sequence shown here is derived from an EMBL/GenBank/DDBJ whole genome shotgun (WGS) entry which is preliminary data.</text>
</comment>
<dbReference type="SUPFAM" id="SSF46785">
    <property type="entry name" value="Winged helix' DNA-binding domain"/>
    <property type="match status" value="1"/>
</dbReference>
<dbReference type="InterPro" id="IPR039422">
    <property type="entry name" value="MarR/SlyA-like"/>
</dbReference>
<feature type="domain" description="HTH marR-type" evidence="4">
    <location>
        <begin position="1"/>
        <end position="142"/>
    </location>
</feature>
<gene>
    <name evidence="5" type="ORF">J2S15_000271</name>
</gene>
<evidence type="ECO:0000256" key="2">
    <source>
        <dbReference type="ARBA" id="ARBA00023125"/>
    </source>
</evidence>
<dbReference type="PANTHER" id="PTHR33164">
    <property type="entry name" value="TRANSCRIPTIONAL REGULATOR, MARR FAMILY"/>
    <property type="match status" value="1"/>
</dbReference>
<dbReference type="InterPro" id="IPR036390">
    <property type="entry name" value="WH_DNA-bd_sf"/>
</dbReference>
<dbReference type="EMBL" id="JAUSUR010000001">
    <property type="protein sequence ID" value="MDQ0359540.1"/>
    <property type="molecule type" value="Genomic_DNA"/>
</dbReference>
<dbReference type="Gene3D" id="1.10.10.10">
    <property type="entry name" value="Winged helix-like DNA-binding domain superfamily/Winged helix DNA-binding domain"/>
    <property type="match status" value="1"/>
</dbReference>
<dbReference type="PANTHER" id="PTHR33164:SF43">
    <property type="entry name" value="HTH-TYPE TRANSCRIPTIONAL REPRESSOR YETL"/>
    <property type="match status" value="1"/>
</dbReference>
<evidence type="ECO:0000256" key="3">
    <source>
        <dbReference type="ARBA" id="ARBA00023163"/>
    </source>
</evidence>
<dbReference type="Proteomes" id="UP001230220">
    <property type="component" value="Unassembled WGS sequence"/>
</dbReference>
<proteinExistence type="predicted"/>
<evidence type="ECO:0000259" key="4">
    <source>
        <dbReference type="PROSITE" id="PS50995"/>
    </source>
</evidence>
<keyword evidence="1" id="KW-0805">Transcription regulation</keyword>
<name>A0ABU0DZ17_9FIRM</name>
<evidence type="ECO:0000256" key="1">
    <source>
        <dbReference type="ARBA" id="ARBA00023015"/>
    </source>
</evidence>
<organism evidence="5 6">
    <name type="scientific">Breznakia pachnodae</name>
    <dbReference type="NCBI Taxonomy" id="265178"/>
    <lineage>
        <taxon>Bacteria</taxon>
        <taxon>Bacillati</taxon>
        <taxon>Bacillota</taxon>
        <taxon>Erysipelotrichia</taxon>
        <taxon>Erysipelotrichales</taxon>
        <taxon>Erysipelotrichaceae</taxon>
        <taxon>Breznakia</taxon>
    </lineage>
</organism>
<keyword evidence="2 5" id="KW-0238">DNA-binding</keyword>
<dbReference type="PROSITE" id="PS01117">
    <property type="entry name" value="HTH_MARR_1"/>
    <property type="match status" value="1"/>
</dbReference>
<dbReference type="InterPro" id="IPR000835">
    <property type="entry name" value="HTH_MarR-typ"/>
</dbReference>
<keyword evidence="3" id="KW-0804">Transcription</keyword>
<accession>A0ABU0DZ17</accession>
<evidence type="ECO:0000313" key="5">
    <source>
        <dbReference type="EMBL" id="MDQ0359540.1"/>
    </source>
</evidence>
<dbReference type="InterPro" id="IPR036388">
    <property type="entry name" value="WH-like_DNA-bd_sf"/>
</dbReference>
<sequence length="142" mass="16365">MKMEKVIKCNAIMNNLQDLWHQKIIGFYEEHEMSSAKIEILSILDTKEKVTLYEIARVISKPTSNVSPTLRKMANKGLLTKQVSQSDRRIVYFMISKKGKEVLDASKQFFDKLADELVSDETLLDNLYNSLDVYASMIKKNV</sequence>
<dbReference type="InterPro" id="IPR023187">
    <property type="entry name" value="Tscrpt_reg_MarR-type_CS"/>
</dbReference>
<dbReference type="RefSeq" id="WP_307404732.1">
    <property type="nucleotide sequence ID" value="NZ_JAUSUR010000001.1"/>
</dbReference>